<comment type="similarity">
    <text evidence="1">Belongs to the Iojap/RsfS family.</text>
</comment>
<proteinExistence type="inferred from homology"/>
<dbReference type="InterPro" id="IPR004394">
    <property type="entry name" value="Iojap/RsfS/C7orf30"/>
</dbReference>
<dbReference type="GO" id="GO:0090071">
    <property type="term" value="P:negative regulation of ribosome biogenesis"/>
    <property type="evidence" value="ECO:0007669"/>
    <property type="project" value="TreeGrafter"/>
</dbReference>
<gene>
    <name evidence="2" type="ORF">C9I73_086</name>
</gene>
<dbReference type="Pfam" id="PF02410">
    <property type="entry name" value="RsfS"/>
    <property type="match status" value="1"/>
</dbReference>
<dbReference type="AlphaFoldDB" id="A0A346E0W9"/>
<dbReference type="Proteomes" id="UP000257017">
    <property type="component" value="Chromosome"/>
</dbReference>
<name>A0A346E0W9_9FLAO</name>
<reference evidence="2 3" key="1">
    <citation type="submission" date="2018-03" db="EMBL/GenBank/DDBJ databases">
        <title>A parallel universe: an anciently diverged bacterial symbiosis in a Hawaiian planthopper (Hemiptera: Cixiidae) reveals rearranged nutritional responsibilities.</title>
        <authorList>
            <person name="Bennett G."/>
            <person name="Mao M."/>
        </authorList>
    </citation>
    <scope>NUCLEOTIDE SEQUENCE [LARGE SCALE GENOMIC DNA]</scope>
    <source>
        <strain evidence="2 3">OLIH</strain>
    </source>
</reference>
<dbReference type="SUPFAM" id="SSF81301">
    <property type="entry name" value="Nucleotidyltransferase"/>
    <property type="match status" value="1"/>
</dbReference>
<evidence type="ECO:0000313" key="2">
    <source>
        <dbReference type="EMBL" id="AXN02624.1"/>
    </source>
</evidence>
<dbReference type="InterPro" id="IPR043519">
    <property type="entry name" value="NT_sf"/>
</dbReference>
<dbReference type="EMBL" id="CP028359">
    <property type="protein sequence ID" value="AXN02624.1"/>
    <property type="molecule type" value="Genomic_DNA"/>
</dbReference>
<dbReference type="NCBIfam" id="TIGR00090">
    <property type="entry name" value="rsfS_iojap_ybeB"/>
    <property type="match status" value="1"/>
</dbReference>
<sequence>MIKNFFLLKSIIDVISRNDGEEITLLNFYNKKNRIYDYFVICNGKSKKHVYYIYQNLKLEKNPNKVEGLEKSQWILIDYINIIVHIFLKEMRVSYNIDNI</sequence>
<evidence type="ECO:0000256" key="1">
    <source>
        <dbReference type="ARBA" id="ARBA00010574"/>
    </source>
</evidence>
<dbReference type="Gene3D" id="3.30.460.10">
    <property type="entry name" value="Beta Polymerase, domain 2"/>
    <property type="match status" value="1"/>
</dbReference>
<evidence type="ECO:0000313" key="3">
    <source>
        <dbReference type="Proteomes" id="UP000257017"/>
    </source>
</evidence>
<accession>A0A346E0W9</accession>
<organism evidence="2 3">
    <name type="scientific">Candidatus Karelsulcia muelleri</name>
    <dbReference type="NCBI Taxonomy" id="336810"/>
    <lineage>
        <taxon>Bacteria</taxon>
        <taxon>Pseudomonadati</taxon>
        <taxon>Bacteroidota</taxon>
        <taxon>Flavobacteriia</taxon>
        <taxon>Flavobacteriales</taxon>
        <taxon>Candidatus Karelsulcia</taxon>
    </lineage>
</organism>
<dbReference type="GO" id="GO:0017148">
    <property type="term" value="P:negative regulation of translation"/>
    <property type="evidence" value="ECO:0007669"/>
    <property type="project" value="TreeGrafter"/>
</dbReference>
<dbReference type="GO" id="GO:0043023">
    <property type="term" value="F:ribosomal large subunit binding"/>
    <property type="evidence" value="ECO:0007669"/>
    <property type="project" value="TreeGrafter"/>
</dbReference>
<dbReference type="OrthoDB" id="9793681at2"/>
<dbReference type="PANTHER" id="PTHR21043:SF0">
    <property type="entry name" value="MITOCHONDRIAL ASSEMBLY OF RIBOSOMAL LARGE SUBUNIT PROTEIN 1"/>
    <property type="match status" value="1"/>
</dbReference>
<dbReference type="RefSeq" id="WP_158380340.1">
    <property type="nucleotide sequence ID" value="NZ_CP028359.1"/>
</dbReference>
<protein>
    <submittedName>
        <fullName evidence="2">Ribosomal silencing factor RsfS</fullName>
    </submittedName>
</protein>
<dbReference type="PANTHER" id="PTHR21043">
    <property type="entry name" value="IOJAP SUPERFAMILY ORTHOLOG"/>
    <property type="match status" value="1"/>
</dbReference>